<feature type="compositionally biased region" description="Basic and acidic residues" evidence="1">
    <location>
        <begin position="44"/>
        <end position="54"/>
    </location>
</feature>
<evidence type="ECO:0000313" key="2">
    <source>
        <dbReference type="EMBL" id="GAB0192881.1"/>
    </source>
</evidence>
<feature type="compositionally biased region" description="Low complexity" evidence="1">
    <location>
        <begin position="28"/>
        <end position="40"/>
    </location>
</feature>
<accession>A0ABC9X5C3</accession>
<comment type="caution">
    <text evidence="2">The sequence shown here is derived from an EMBL/GenBank/DDBJ whole genome shotgun (WGS) entry which is preliminary data.</text>
</comment>
<evidence type="ECO:0000313" key="3">
    <source>
        <dbReference type="Proteomes" id="UP001623348"/>
    </source>
</evidence>
<feature type="compositionally biased region" description="Low complexity" evidence="1">
    <location>
        <begin position="1"/>
        <end position="20"/>
    </location>
</feature>
<dbReference type="Proteomes" id="UP001623348">
    <property type="component" value="Unassembled WGS sequence"/>
</dbReference>
<dbReference type="AlphaFoldDB" id="A0ABC9X5C3"/>
<evidence type="ECO:0000256" key="1">
    <source>
        <dbReference type="SAM" id="MobiDB-lite"/>
    </source>
</evidence>
<feature type="region of interest" description="Disordered" evidence="1">
    <location>
        <begin position="1"/>
        <end position="91"/>
    </location>
</feature>
<proteinExistence type="predicted"/>
<sequence length="91" mass="9444">MVAAAAAALGRGRFVRGGASPRPPGPAVPAGTGRAPPLRALRLRSTEKCPEGHPARSATWLHSSDSARDEQGMRNAMVPSAQHRIPGSSVR</sequence>
<name>A0ABC9X5C3_GRUJA</name>
<keyword evidence="3" id="KW-1185">Reference proteome</keyword>
<dbReference type="EMBL" id="BAAFJT010000008">
    <property type="protein sequence ID" value="GAB0192881.1"/>
    <property type="molecule type" value="Genomic_DNA"/>
</dbReference>
<protein>
    <submittedName>
        <fullName evidence="2">Uncharacterized protein</fullName>
    </submittedName>
</protein>
<organism evidence="2 3">
    <name type="scientific">Grus japonensis</name>
    <name type="common">Japanese crane</name>
    <name type="synonym">Red-crowned crane</name>
    <dbReference type="NCBI Taxonomy" id="30415"/>
    <lineage>
        <taxon>Eukaryota</taxon>
        <taxon>Metazoa</taxon>
        <taxon>Chordata</taxon>
        <taxon>Craniata</taxon>
        <taxon>Vertebrata</taxon>
        <taxon>Euteleostomi</taxon>
        <taxon>Archelosauria</taxon>
        <taxon>Archosauria</taxon>
        <taxon>Dinosauria</taxon>
        <taxon>Saurischia</taxon>
        <taxon>Theropoda</taxon>
        <taxon>Coelurosauria</taxon>
        <taxon>Aves</taxon>
        <taxon>Neognathae</taxon>
        <taxon>Neoaves</taxon>
        <taxon>Gruiformes</taxon>
        <taxon>Gruidae</taxon>
        <taxon>Grus</taxon>
    </lineage>
</organism>
<gene>
    <name evidence="2" type="ORF">GRJ2_001753400</name>
</gene>
<reference evidence="2 3" key="1">
    <citation type="submission" date="2024-06" db="EMBL/GenBank/DDBJ databases">
        <title>The draft genome of Grus japonensis, version 3.</title>
        <authorList>
            <person name="Nabeshima K."/>
            <person name="Suzuki S."/>
            <person name="Onuma M."/>
        </authorList>
    </citation>
    <scope>NUCLEOTIDE SEQUENCE [LARGE SCALE GENOMIC DNA]</scope>
    <source>
        <strain evidence="2 3">451A</strain>
    </source>
</reference>